<reference evidence="2" key="1">
    <citation type="submission" date="2016-11" db="UniProtKB">
        <authorList>
            <consortium name="WormBaseParasite"/>
        </authorList>
    </citation>
    <scope>IDENTIFICATION</scope>
</reference>
<sequence length="105" mass="11722">MDECSLVLFEQRRANLFDTLFTNGRPPVSSALLGQYNPESQQRMSHSRSQSSRVLTRLPYKATTHRVSSLSPPVDYRELVIFINCQCGMPAVCVSPLPTLPSPTP</sequence>
<dbReference type="Proteomes" id="UP000095282">
    <property type="component" value="Unplaced"/>
</dbReference>
<evidence type="ECO:0000313" key="1">
    <source>
        <dbReference type="Proteomes" id="UP000095282"/>
    </source>
</evidence>
<evidence type="ECO:0000313" key="2">
    <source>
        <dbReference type="WBParaSite" id="Csp11.Scaffold582.g4695.t1"/>
    </source>
</evidence>
<keyword evidence="1" id="KW-1185">Reference proteome</keyword>
<accession>A0A1I7TCY6</accession>
<organism evidence="1 2">
    <name type="scientific">Caenorhabditis tropicalis</name>
    <dbReference type="NCBI Taxonomy" id="1561998"/>
    <lineage>
        <taxon>Eukaryota</taxon>
        <taxon>Metazoa</taxon>
        <taxon>Ecdysozoa</taxon>
        <taxon>Nematoda</taxon>
        <taxon>Chromadorea</taxon>
        <taxon>Rhabditida</taxon>
        <taxon>Rhabditina</taxon>
        <taxon>Rhabditomorpha</taxon>
        <taxon>Rhabditoidea</taxon>
        <taxon>Rhabditidae</taxon>
        <taxon>Peloderinae</taxon>
        <taxon>Caenorhabditis</taxon>
    </lineage>
</organism>
<dbReference type="WBParaSite" id="Csp11.Scaffold582.g4695.t1">
    <property type="protein sequence ID" value="Csp11.Scaffold582.g4695.t1"/>
    <property type="gene ID" value="Csp11.Scaffold582.g4695"/>
</dbReference>
<dbReference type="AlphaFoldDB" id="A0A1I7TCY6"/>
<name>A0A1I7TCY6_9PELO</name>
<protein>
    <submittedName>
        <fullName evidence="2">Uncharacterized protein</fullName>
    </submittedName>
</protein>
<proteinExistence type="predicted"/>